<gene>
    <name evidence="5" type="ORF">MAMMFC1_03708</name>
</gene>
<organism evidence="5 6">
    <name type="scientific">Methylomusa anaerophila</name>
    <dbReference type="NCBI Taxonomy" id="1930071"/>
    <lineage>
        <taxon>Bacteria</taxon>
        <taxon>Bacillati</taxon>
        <taxon>Bacillota</taxon>
        <taxon>Negativicutes</taxon>
        <taxon>Selenomonadales</taxon>
        <taxon>Sporomusaceae</taxon>
        <taxon>Methylomusa</taxon>
    </lineage>
</organism>
<evidence type="ECO:0000256" key="2">
    <source>
        <dbReference type="ARBA" id="ARBA00023004"/>
    </source>
</evidence>
<proteinExistence type="predicted"/>
<accession>A0A348APK1</accession>
<reference evidence="5 6" key="1">
    <citation type="journal article" date="2018" name="Int. J. Syst. Evol. Microbiol.">
        <title>Methylomusa anaerophila gen. nov., sp. nov., an anaerobic methanol-utilizing bacterium isolated from a microbial fuel cell.</title>
        <authorList>
            <person name="Amano N."/>
            <person name="Yamamuro A."/>
            <person name="Miyahara M."/>
            <person name="Kouzuma A."/>
            <person name="Abe T."/>
            <person name="Watanabe K."/>
        </authorList>
    </citation>
    <scope>NUCLEOTIDE SEQUENCE [LARGE SCALE GENOMIC DNA]</scope>
    <source>
        <strain evidence="5 6">MMFC1</strain>
    </source>
</reference>
<dbReference type="PROSITE" id="PS00198">
    <property type="entry name" value="4FE4S_FER_1"/>
    <property type="match status" value="1"/>
</dbReference>
<dbReference type="InterPro" id="IPR017900">
    <property type="entry name" value="4Fe4S_Fe_S_CS"/>
</dbReference>
<evidence type="ECO:0000256" key="1">
    <source>
        <dbReference type="ARBA" id="ARBA00022723"/>
    </source>
</evidence>
<dbReference type="InterPro" id="IPR017896">
    <property type="entry name" value="4Fe4S_Fe-S-bd"/>
</dbReference>
<keyword evidence="1" id="KW-0479">Metal-binding</keyword>
<evidence type="ECO:0000256" key="3">
    <source>
        <dbReference type="ARBA" id="ARBA00023014"/>
    </source>
</evidence>
<feature type="domain" description="4Fe-4S ferredoxin-type" evidence="4">
    <location>
        <begin position="59"/>
        <end position="89"/>
    </location>
</feature>
<dbReference type="Proteomes" id="UP000276437">
    <property type="component" value="Chromosome"/>
</dbReference>
<dbReference type="Gene3D" id="3.30.70.20">
    <property type="match status" value="1"/>
</dbReference>
<sequence>MLAQTGVPTVEDIASITPNGERLKKGPIAVLECFQNIPCNPCVDACSRKAIRMESDINQCPQLDDSLCNGCGICLVHCPGLSVFIIDQSYSDTEAVIKIPFEFYPLPAIGQCVDAVNRAGQVIGSAKVLKVQTTNNKTNILWLAVPKELSMEVRNIAWRKEGEDE</sequence>
<dbReference type="SUPFAM" id="SSF54862">
    <property type="entry name" value="4Fe-4S ferredoxins"/>
    <property type="match status" value="1"/>
</dbReference>
<evidence type="ECO:0000259" key="4">
    <source>
        <dbReference type="PROSITE" id="PS51379"/>
    </source>
</evidence>
<evidence type="ECO:0000313" key="5">
    <source>
        <dbReference type="EMBL" id="BBB92999.1"/>
    </source>
</evidence>
<keyword evidence="3" id="KW-0411">Iron-sulfur</keyword>
<dbReference type="GO" id="GO:0051536">
    <property type="term" value="F:iron-sulfur cluster binding"/>
    <property type="evidence" value="ECO:0007669"/>
    <property type="project" value="UniProtKB-KW"/>
</dbReference>
<protein>
    <recommendedName>
        <fullName evidence="4">4Fe-4S ferredoxin-type domain-containing protein</fullName>
    </recommendedName>
</protein>
<dbReference type="EMBL" id="AP018449">
    <property type="protein sequence ID" value="BBB92999.1"/>
    <property type="molecule type" value="Genomic_DNA"/>
</dbReference>
<dbReference type="PROSITE" id="PS51379">
    <property type="entry name" value="4FE4S_FER_2"/>
    <property type="match status" value="1"/>
</dbReference>
<keyword evidence="6" id="KW-1185">Reference proteome</keyword>
<dbReference type="RefSeq" id="WP_126309883.1">
    <property type="nucleotide sequence ID" value="NZ_AP018449.1"/>
</dbReference>
<keyword evidence="2" id="KW-0408">Iron</keyword>
<dbReference type="AlphaFoldDB" id="A0A348APK1"/>
<name>A0A348APK1_9FIRM</name>
<dbReference type="GO" id="GO:0046872">
    <property type="term" value="F:metal ion binding"/>
    <property type="evidence" value="ECO:0007669"/>
    <property type="project" value="UniProtKB-KW"/>
</dbReference>
<dbReference type="OrthoDB" id="1683619at2"/>
<evidence type="ECO:0000313" key="6">
    <source>
        <dbReference type="Proteomes" id="UP000276437"/>
    </source>
</evidence>
<dbReference type="KEGG" id="mana:MAMMFC1_03708"/>